<evidence type="ECO:0000313" key="2">
    <source>
        <dbReference type="EMBL" id="EOB01702.1"/>
    </source>
</evidence>
<accession>R0JWQ7</accession>
<name>R0JWQ7_ANAPL</name>
<sequence length="99" mass="10081">MQPLRVVLGRSTCPTSPSHLRHSCSAPSGQHEPSLPSSGVTGKVEGPAARQGTPLCAAPPGHAGGLGMCPYCTPPAMASEYVEDKSNTTAFLMQSTGSC</sequence>
<reference evidence="3" key="1">
    <citation type="journal article" date="2013" name="Nat. Genet.">
        <title>The duck genome and transcriptome provide insight into an avian influenza virus reservoir species.</title>
        <authorList>
            <person name="Huang Y."/>
            <person name="Li Y."/>
            <person name="Burt D.W."/>
            <person name="Chen H."/>
            <person name="Zhang Y."/>
            <person name="Qian W."/>
            <person name="Kim H."/>
            <person name="Gan S."/>
            <person name="Zhao Y."/>
            <person name="Li J."/>
            <person name="Yi K."/>
            <person name="Feng H."/>
            <person name="Zhu P."/>
            <person name="Li B."/>
            <person name="Liu Q."/>
            <person name="Fairley S."/>
            <person name="Magor K.E."/>
            <person name="Du Z."/>
            <person name="Hu X."/>
            <person name="Goodman L."/>
            <person name="Tafer H."/>
            <person name="Vignal A."/>
            <person name="Lee T."/>
            <person name="Kim K.W."/>
            <person name="Sheng Z."/>
            <person name="An Y."/>
            <person name="Searle S."/>
            <person name="Herrero J."/>
            <person name="Groenen M.A."/>
            <person name="Crooijmans R.P."/>
            <person name="Faraut T."/>
            <person name="Cai Q."/>
            <person name="Webster R.G."/>
            <person name="Aldridge J.R."/>
            <person name="Warren W.C."/>
            <person name="Bartschat S."/>
            <person name="Kehr S."/>
            <person name="Marz M."/>
            <person name="Stadler P.F."/>
            <person name="Smith J."/>
            <person name="Kraus R.H."/>
            <person name="Zhao Y."/>
            <person name="Ren L."/>
            <person name="Fei J."/>
            <person name="Morisson M."/>
            <person name="Kaiser P."/>
            <person name="Griffin D.K."/>
            <person name="Rao M."/>
            <person name="Pitel F."/>
            <person name="Wang J."/>
            <person name="Li N."/>
        </authorList>
    </citation>
    <scope>NUCLEOTIDE SEQUENCE [LARGE SCALE GENOMIC DNA]</scope>
</reference>
<proteinExistence type="predicted"/>
<dbReference type="Proteomes" id="UP000296049">
    <property type="component" value="Unassembled WGS sequence"/>
</dbReference>
<keyword evidence="3" id="KW-1185">Reference proteome</keyword>
<organism evidence="2 3">
    <name type="scientific">Anas platyrhynchos</name>
    <name type="common">Mallard</name>
    <name type="synonym">Anas boschas</name>
    <dbReference type="NCBI Taxonomy" id="8839"/>
    <lineage>
        <taxon>Eukaryota</taxon>
        <taxon>Metazoa</taxon>
        <taxon>Chordata</taxon>
        <taxon>Craniata</taxon>
        <taxon>Vertebrata</taxon>
        <taxon>Euteleostomi</taxon>
        <taxon>Archelosauria</taxon>
        <taxon>Archosauria</taxon>
        <taxon>Dinosauria</taxon>
        <taxon>Saurischia</taxon>
        <taxon>Theropoda</taxon>
        <taxon>Coelurosauria</taxon>
        <taxon>Aves</taxon>
        <taxon>Neognathae</taxon>
        <taxon>Galloanserae</taxon>
        <taxon>Anseriformes</taxon>
        <taxon>Anatidae</taxon>
        <taxon>Anatinae</taxon>
        <taxon>Anas</taxon>
    </lineage>
</organism>
<dbReference type="AlphaFoldDB" id="R0JWQ7"/>
<protein>
    <submittedName>
        <fullName evidence="2">Uncharacterized protein</fullName>
    </submittedName>
</protein>
<feature type="region of interest" description="Disordered" evidence="1">
    <location>
        <begin position="1"/>
        <end position="52"/>
    </location>
</feature>
<gene>
    <name evidence="2" type="ORF">Anapl_07229</name>
</gene>
<dbReference type="EMBL" id="KB743058">
    <property type="protein sequence ID" value="EOB01702.1"/>
    <property type="molecule type" value="Genomic_DNA"/>
</dbReference>
<evidence type="ECO:0000313" key="3">
    <source>
        <dbReference type="Proteomes" id="UP000296049"/>
    </source>
</evidence>
<evidence type="ECO:0000256" key="1">
    <source>
        <dbReference type="SAM" id="MobiDB-lite"/>
    </source>
</evidence>